<accession>C4JIM5</accession>
<dbReference type="Proteomes" id="UP000002058">
    <property type="component" value="Unassembled WGS sequence"/>
</dbReference>
<dbReference type="RefSeq" id="XP_002543370.1">
    <property type="nucleotide sequence ID" value="XM_002543324.1"/>
</dbReference>
<dbReference type="KEGG" id="ure:UREG_02886"/>
<dbReference type="GeneID" id="8443501"/>
<evidence type="ECO:0000256" key="1">
    <source>
        <dbReference type="SAM" id="MobiDB-lite"/>
    </source>
</evidence>
<proteinExistence type="predicted"/>
<protein>
    <submittedName>
        <fullName evidence="2">Uncharacterized protein</fullName>
    </submittedName>
</protein>
<name>C4JIM5_UNCRE</name>
<dbReference type="AlphaFoldDB" id="C4JIM5"/>
<sequence>MNLLAVISVVISPGPMYIMRQGRSWEAPQSHQQQSNGAGFHLDHVAGAHGLSMHLAFPRHHGFPLRHSASRRDRRRPCRGRQTLRAKRFGSGTPGSTVRNIFDIAAARPMAHILARRYKCPSSGRMIRVRAEIGVRNPIIGSQDAGDNVEIIDMSSSLDKIPLSSFMRVICCVNGYLVQRASHVDRMFWLRRMYGPCRANK</sequence>
<reference evidence="3" key="1">
    <citation type="journal article" date="2009" name="Genome Res.">
        <title>Comparative genomic analyses of the human fungal pathogens Coccidioides and their relatives.</title>
        <authorList>
            <person name="Sharpton T.J."/>
            <person name="Stajich J.E."/>
            <person name="Rounsley S.D."/>
            <person name="Gardner M.J."/>
            <person name="Wortman J.R."/>
            <person name="Jordar V.S."/>
            <person name="Maiti R."/>
            <person name="Kodira C.D."/>
            <person name="Neafsey D.E."/>
            <person name="Zeng Q."/>
            <person name="Hung C.-Y."/>
            <person name="McMahan C."/>
            <person name="Muszewska A."/>
            <person name="Grynberg M."/>
            <person name="Mandel M.A."/>
            <person name="Kellner E.M."/>
            <person name="Barker B.M."/>
            <person name="Galgiani J.N."/>
            <person name="Orbach M.J."/>
            <person name="Kirkland T.N."/>
            <person name="Cole G.T."/>
            <person name="Henn M.R."/>
            <person name="Birren B.W."/>
            <person name="Taylor J.W."/>
        </authorList>
    </citation>
    <scope>NUCLEOTIDE SEQUENCE [LARGE SCALE GENOMIC DNA]</scope>
    <source>
        <strain evidence="3">UAMH 1704</strain>
    </source>
</reference>
<feature type="compositionally biased region" description="Basic residues" evidence="1">
    <location>
        <begin position="64"/>
        <end position="88"/>
    </location>
</feature>
<keyword evidence="3" id="KW-1185">Reference proteome</keyword>
<gene>
    <name evidence="2" type="ORF">UREG_02886</name>
</gene>
<dbReference type="HOGENOM" id="CLU_1361315_0_0_1"/>
<organism evidence="2 3">
    <name type="scientific">Uncinocarpus reesii (strain UAMH 1704)</name>
    <dbReference type="NCBI Taxonomy" id="336963"/>
    <lineage>
        <taxon>Eukaryota</taxon>
        <taxon>Fungi</taxon>
        <taxon>Dikarya</taxon>
        <taxon>Ascomycota</taxon>
        <taxon>Pezizomycotina</taxon>
        <taxon>Eurotiomycetes</taxon>
        <taxon>Eurotiomycetidae</taxon>
        <taxon>Onygenales</taxon>
        <taxon>Onygenaceae</taxon>
        <taxon>Uncinocarpus</taxon>
    </lineage>
</organism>
<dbReference type="VEuPathDB" id="FungiDB:UREG_02886"/>
<evidence type="ECO:0000313" key="2">
    <source>
        <dbReference type="EMBL" id="EEP78037.1"/>
    </source>
</evidence>
<dbReference type="InParanoid" id="C4JIM5"/>
<feature type="region of interest" description="Disordered" evidence="1">
    <location>
        <begin position="64"/>
        <end position="93"/>
    </location>
</feature>
<evidence type="ECO:0000313" key="3">
    <source>
        <dbReference type="Proteomes" id="UP000002058"/>
    </source>
</evidence>
<dbReference type="EMBL" id="CH476615">
    <property type="protein sequence ID" value="EEP78037.1"/>
    <property type="molecule type" value="Genomic_DNA"/>
</dbReference>